<evidence type="ECO:0000259" key="4">
    <source>
        <dbReference type="Pfam" id="PF03061"/>
    </source>
</evidence>
<feature type="region of interest" description="Disordered" evidence="3">
    <location>
        <begin position="146"/>
        <end position="173"/>
    </location>
</feature>
<dbReference type="EMBL" id="MTHB01000126">
    <property type="protein sequence ID" value="OXC76326.1"/>
    <property type="molecule type" value="Genomic_DNA"/>
</dbReference>
<reference evidence="6" key="1">
    <citation type="submission" date="2017-01" db="EMBL/GenBank/DDBJ databases">
        <title>Genome Analysis of Deinococcus marmoris KOPRI26562.</title>
        <authorList>
            <person name="Kim J.H."/>
            <person name="Oh H.-M."/>
        </authorList>
    </citation>
    <scope>NUCLEOTIDE SEQUENCE [LARGE SCALE GENOMIC DNA]</scope>
    <source>
        <strain evidence="6">PAMC 26633</strain>
    </source>
</reference>
<feature type="domain" description="Thioesterase" evidence="4">
    <location>
        <begin position="31"/>
        <end position="117"/>
    </location>
</feature>
<dbReference type="InterPro" id="IPR050563">
    <property type="entry name" value="4-hydroxybenzoyl-CoA_TE"/>
</dbReference>
<dbReference type="InterPro" id="IPR006683">
    <property type="entry name" value="Thioestr_dom"/>
</dbReference>
<proteinExistence type="inferred from homology"/>
<evidence type="ECO:0000313" key="5">
    <source>
        <dbReference type="EMBL" id="OXC76326.1"/>
    </source>
</evidence>
<dbReference type="NCBIfam" id="TIGR00051">
    <property type="entry name" value="YbgC/FadM family acyl-CoA thioesterase"/>
    <property type="match status" value="1"/>
</dbReference>
<dbReference type="CDD" id="cd00586">
    <property type="entry name" value="4HBT"/>
    <property type="match status" value="1"/>
</dbReference>
<sequence length="173" mass="19033">MNMSTSEPQRANGLLTFDWPLRVYYEDTDAGGIVFYANYLKFFERARTEWLRACGIDQRALAESDGVLFVVKRTALEYSAPARLDDVIHVMSRIERIGRASVDFHQEAWRDGTLLACGDIKVASVSAGAIRPVGIPASVLEGLRRGPQKSVSGNASTMAMPAPFKSSCSEKPM</sequence>
<dbReference type="InterPro" id="IPR029069">
    <property type="entry name" value="HotDog_dom_sf"/>
</dbReference>
<dbReference type="Proteomes" id="UP000214720">
    <property type="component" value="Unassembled WGS sequence"/>
</dbReference>
<evidence type="ECO:0000256" key="3">
    <source>
        <dbReference type="SAM" id="MobiDB-lite"/>
    </source>
</evidence>
<dbReference type="eggNOG" id="COG0824">
    <property type="taxonomic scope" value="Bacteria"/>
</dbReference>
<dbReference type="InterPro" id="IPR014166">
    <property type="entry name" value="Tol-Pal_acyl-CoA_thioesterase"/>
</dbReference>
<dbReference type="GO" id="GO:0047617">
    <property type="term" value="F:fatty acyl-CoA hydrolase activity"/>
    <property type="evidence" value="ECO:0007669"/>
    <property type="project" value="TreeGrafter"/>
</dbReference>
<dbReference type="InterPro" id="IPR006684">
    <property type="entry name" value="YbgC/YbaW"/>
</dbReference>
<protein>
    <submittedName>
        <fullName evidence="5">4-hydroxybenzoyl-CoA thioesterase family</fullName>
    </submittedName>
</protein>
<evidence type="ECO:0000256" key="1">
    <source>
        <dbReference type="ARBA" id="ARBA00005953"/>
    </source>
</evidence>
<dbReference type="FunFam" id="3.10.129.10:FF:000004">
    <property type="entry name" value="Tol-pal system-associated acyl-CoA thioesterase"/>
    <property type="match status" value="1"/>
</dbReference>
<dbReference type="PANTHER" id="PTHR31793">
    <property type="entry name" value="4-HYDROXYBENZOYL-COA THIOESTERASE FAMILY MEMBER"/>
    <property type="match status" value="1"/>
</dbReference>
<dbReference type="Pfam" id="PF03061">
    <property type="entry name" value="4HBT"/>
    <property type="match status" value="1"/>
</dbReference>
<name>A0A226WYN6_CABSO</name>
<dbReference type="AlphaFoldDB" id="A0A226WYN6"/>
<keyword evidence="2" id="KW-0378">Hydrolase</keyword>
<dbReference type="PANTHER" id="PTHR31793:SF37">
    <property type="entry name" value="ACYL-COA THIOESTER HYDROLASE YBGC"/>
    <property type="match status" value="1"/>
</dbReference>
<dbReference type="Gene3D" id="3.10.129.10">
    <property type="entry name" value="Hotdog Thioesterase"/>
    <property type="match status" value="1"/>
</dbReference>
<gene>
    <name evidence="5" type="ORF">BSU04_21975</name>
</gene>
<evidence type="ECO:0000256" key="2">
    <source>
        <dbReference type="ARBA" id="ARBA00022801"/>
    </source>
</evidence>
<comment type="caution">
    <text evidence="5">The sequence shown here is derived from an EMBL/GenBank/DDBJ whole genome shotgun (WGS) entry which is preliminary data.</text>
</comment>
<comment type="similarity">
    <text evidence="1">Belongs to the 4-hydroxybenzoyl-CoA thioesterase family.</text>
</comment>
<dbReference type="SUPFAM" id="SSF54637">
    <property type="entry name" value="Thioesterase/thiol ester dehydrase-isomerase"/>
    <property type="match status" value="1"/>
</dbReference>
<dbReference type="NCBIfam" id="TIGR02799">
    <property type="entry name" value="thio_ybgC"/>
    <property type="match status" value="1"/>
</dbReference>
<organism evidence="5 6">
    <name type="scientific">Caballeronia sordidicola</name>
    <name type="common">Burkholderia sordidicola</name>
    <dbReference type="NCBI Taxonomy" id="196367"/>
    <lineage>
        <taxon>Bacteria</taxon>
        <taxon>Pseudomonadati</taxon>
        <taxon>Pseudomonadota</taxon>
        <taxon>Betaproteobacteria</taxon>
        <taxon>Burkholderiales</taxon>
        <taxon>Burkholderiaceae</taxon>
        <taxon>Caballeronia</taxon>
    </lineage>
</organism>
<accession>A0A226WYN6</accession>
<evidence type="ECO:0000313" key="6">
    <source>
        <dbReference type="Proteomes" id="UP000214720"/>
    </source>
</evidence>